<dbReference type="Pfam" id="PF13377">
    <property type="entry name" value="Peripla_BP_3"/>
    <property type="match status" value="1"/>
</dbReference>
<name>A0A7G9GW14_9FUSO</name>
<dbReference type="InterPro" id="IPR028082">
    <property type="entry name" value="Peripla_BP_I"/>
</dbReference>
<dbReference type="SUPFAM" id="SSF53822">
    <property type="entry name" value="Periplasmic binding protein-like I"/>
    <property type="match status" value="1"/>
</dbReference>
<evidence type="ECO:0000256" key="2">
    <source>
        <dbReference type="ARBA" id="ARBA00023125"/>
    </source>
</evidence>
<gene>
    <name evidence="5" type="ORF">H9Q81_08610</name>
</gene>
<dbReference type="InterPro" id="IPR010982">
    <property type="entry name" value="Lambda_DNA-bd_dom_sf"/>
</dbReference>
<protein>
    <submittedName>
        <fullName evidence="5">LacI family DNA-binding transcriptional regulator</fullName>
    </submittedName>
</protein>
<dbReference type="InterPro" id="IPR000843">
    <property type="entry name" value="HTH_LacI"/>
</dbReference>
<dbReference type="Gene3D" id="3.40.50.2300">
    <property type="match status" value="2"/>
</dbReference>
<proteinExistence type="predicted"/>
<dbReference type="InterPro" id="IPR046335">
    <property type="entry name" value="LacI/GalR-like_sensor"/>
</dbReference>
<evidence type="ECO:0000259" key="4">
    <source>
        <dbReference type="PROSITE" id="PS50932"/>
    </source>
</evidence>
<organism evidence="5 6">
    <name type="scientific">Fusobacterium hominis</name>
    <dbReference type="NCBI Taxonomy" id="2764326"/>
    <lineage>
        <taxon>Bacteria</taxon>
        <taxon>Fusobacteriati</taxon>
        <taxon>Fusobacteriota</taxon>
        <taxon>Fusobacteriia</taxon>
        <taxon>Fusobacteriales</taxon>
        <taxon>Fusobacteriaceae</taxon>
        <taxon>Fusobacterium</taxon>
    </lineage>
</organism>
<keyword evidence="2 5" id="KW-0238">DNA-binding</keyword>
<accession>A0A7G9GW14</accession>
<dbReference type="RefSeq" id="WP_101474545.1">
    <property type="nucleotide sequence ID" value="NZ_CP060637.1"/>
</dbReference>
<dbReference type="CDD" id="cd01544">
    <property type="entry name" value="PBP1_GalR"/>
    <property type="match status" value="1"/>
</dbReference>
<keyword evidence="1" id="KW-0805">Transcription regulation</keyword>
<reference evidence="5 6" key="1">
    <citation type="submission" date="2020-08" db="EMBL/GenBank/DDBJ databases">
        <authorList>
            <person name="Liu C."/>
            <person name="Sun Q."/>
        </authorList>
    </citation>
    <scope>NUCLEOTIDE SEQUENCE [LARGE SCALE GENOMIC DNA]</scope>
    <source>
        <strain evidence="5 6">NSJ-57</strain>
    </source>
</reference>
<keyword evidence="3" id="KW-0804">Transcription</keyword>
<dbReference type="PANTHER" id="PTHR30146">
    <property type="entry name" value="LACI-RELATED TRANSCRIPTIONAL REPRESSOR"/>
    <property type="match status" value="1"/>
</dbReference>
<dbReference type="Pfam" id="PF00356">
    <property type="entry name" value="LacI"/>
    <property type="match status" value="1"/>
</dbReference>
<evidence type="ECO:0000256" key="3">
    <source>
        <dbReference type="ARBA" id="ARBA00023163"/>
    </source>
</evidence>
<dbReference type="AlphaFoldDB" id="A0A7G9GW14"/>
<dbReference type="Proteomes" id="UP000515913">
    <property type="component" value="Chromosome"/>
</dbReference>
<evidence type="ECO:0000313" key="6">
    <source>
        <dbReference type="Proteomes" id="UP000515913"/>
    </source>
</evidence>
<dbReference type="PROSITE" id="PS50932">
    <property type="entry name" value="HTH_LACI_2"/>
    <property type="match status" value="1"/>
</dbReference>
<dbReference type="SUPFAM" id="SSF47413">
    <property type="entry name" value="lambda repressor-like DNA-binding domains"/>
    <property type="match status" value="1"/>
</dbReference>
<sequence>MATLKEISALANVSLATVSRVLNNDKNLKVLDETKEKILQIAKDLKYKTPKQRASEKKERKFEVGIAQMLDSNEQQDDIYYILLKNILEELCLSNNIHTTTLFRNDKRIFITNTKNKLDGIFAIGCFSPDEIKNFESYSKNIIFIDSTPDELIYHSVVPNYQLGVKIAINHFLENGHSNIGFIGSFYSFGNTKEVEINSIFRYFKSFMEEKNYYNQDYNINCALNSKDGYIKVKQYLSSCRELPTAFFISSDAIASGALKAFSEYNISIPDNVSIITFNDTNISEFATPPLSSIRVFMKENSKAALSLMQELWKGEHGVKKIVMPCNIIERESVRNLKK</sequence>
<dbReference type="PANTHER" id="PTHR30146:SF149">
    <property type="entry name" value="HTH-TYPE TRANSCRIPTIONAL REGULATOR EBGR"/>
    <property type="match status" value="1"/>
</dbReference>
<dbReference type="KEGG" id="fho:H9Q81_08610"/>
<dbReference type="Gene3D" id="1.10.260.40">
    <property type="entry name" value="lambda repressor-like DNA-binding domains"/>
    <property type="match status" value="1"/>
</dbReference>
<evidence type="ECO:0000313" key="5">
    <source>
        <dbReference type="EMBL" id="QNM14996.1"/>
    </source>
</evidence>
<dbReference type="CDD" id="cd01392">
    <property type="entry name" value="HTH_LacI"/>
    <property type="match status" value="1"/>
</dbReference>
<keyword evidence="6" id="KW-1185">Reference proteome</keyword>
<dbReference type="GO" id="GO:0003700">
    <property type="term" value="F:DNA-binding transcription factor activity"/>
    <property type="evidence" value="ECO:0007669"/>
    <property type="project" value="TreeGrafter"/>
</dbReference>
<feature type="domain" description="HTH lacI-type" evidence="4">
    <location>
        <begin position="2"/>
        <end position="59"/>
    </location>
</feature>
<dbReference type="SMART" id="SM00354">
    <property type="entry name" value="HTH_LACI"/>
    <property type="match status" value="1"/>
</dbReference>
<dbReference type="EMBL" id="CP060637">
    <property type="protein sequence ID" value="QNM14996.1"/>
    <property type="molecule type" value="Genomic_DNA"/>
</dbReference>
<evidence type="ECO:0000256" key="1">
    <source>
        <dbReference type="ARBA" id="ARBA00023015"/>
    </source>
</evidence>
<dbReference type="GO" id="GO:0000976">
    <property type="term" value="F:transcription cis-regulatory region binding"/>
    <property type="evidence" value="ECO:0007669"/>
    <property type="project" value="TreeGrafter"/>
</dbReference>